<keyword evidence="8" id="KW-0472">Membrane</keyword>
<keyword evidence="6" id="KW-0445">Lipid transport</keyword>
<feature type="compositionally biased region" description="Low complexity" evidence="9">
    <location>
        <begin position="502"/>
        <end position="512"/>
    </location>
</feature>
<comment type="caution">
    <text evidence="11">The sequence shown here is derived from an EMBL/GenBank/DDBJ whole genome shotgun (WGS) entry which is preliminary data.</text>
</comment>
<dbReference type="EMBL" id="LUCM01006639">
    <property type="protein sequence ID" value="KAA0190983.1"/>
    <property type="molecule type" value="Genomic_DNA"/>
</dbReference>
<name>A0A8E0VKM3_9TREM</name>
<reference evidence="11" key="1">
    <citation type="submission" date="2019-05" db="EMBL/GenBank/DDBJ databases">
        <title>Annotation for the trematode Fasciolopsis buski.</title>
        <authorList>
            <person name="Choi Y.-J."/>
        </authorList>
    </citation>
    <scope>NUCLEOTIDE SEQUENCE</scope>
    <source>
        <strain evidence="11">HT</strain>
        <tissue evidence="11">Whole worm</tissue>
    </source>
</reference>
<sequence length="700" mass="78050">HSLFNSLPLTVFTQTNSYDAETHHVSQTHSVFVTLDGTQLRLQRPRRNIARRSMWNEELPTTSALRFQQQRIFDLVHARVSLLPTGLVSKRLWSKKYPISITIPKKVSVRLQEMERWLSLTYLPLGLSANLVGRVPSLHGSSAQRQSLPSSTSVPNMMSSMSPTSSPAHAEVTVSSVVNDNRSQPRPPTPANVLDVADDFSIISQHDVPSETLYLFGRTCREKETWYARLRAASLGIPLLWTPQLAVQTYVTTTVNGTSSMPSGGNTNPCGGNRSDDDDDETVPDKEATKTMLSSDGWIGGVDKSGPQIPIPGSREPLYVTYVRYMAKYMPASWLLRATQALRLNVNYISCEPQVMWLNALLARVFWDFLREVYWLERVRDKIQAKLKKIHLPPFISDLIVVGIDLGTELPVIRRIGRPFLDAHGLWFEVDVAYNGGFSVAMETNVNLMRWNQKTRESNMLAEDLPSTPPSSATQTDPNLNAFPRRSNRMGAFLSDEEDSADSTTDSDTVVEPAQLSPSVGGNSSTTSLRRSSGSGRLLASSPGLVSLSGRNAEEDRVTGVDSSLNLPAALPSRRRLIRIVDRITRSTYFQKAVDNKLVQRGMELLSNTPIVLEAEIQMLTGTLLINIPPPPSDRLWYGFRPNPQLRLKARPRVGEKAVTMSRILEWIEKRVVLEFQRLIVLPNMDDISIPLLLSDISAG</sequence>
<keyword evidence="2" id="KW-0813">Transport</keyword>
<dbReference type="PANTHER" id="PTHR13466:SF0">
    <property type="entry name" value="SMP-LTD DOMAIN-CONTAINING PROTEIN"/>
    <property type="match status" value="1"/>
</dbReference>
<evidence type="ECO:0000256" key="2">
    <source>
        <dbReference type="ARBA" id="ARBA00022448"/>
    </source>
</evidence>
<feature type="region of interest" description="Disordered" evidence="9">
    <location>
        <begin position="140"/>
        <end position="172"/>
    </location>
</feature>
<dbReference type="OrthoDB" id="26740at2759"/>
<evidence type="ECO:0000256" key="6">
    <source>
        <dbReference type="ARBA" id="ARBA00023055"/>
    </source>
</evidence>
<gene>
    <name evidence="11" type="ORF">FBUS_02955</name>
</gene>
<keyword evidence="3" id="KW-0812">Transmembrane</keyword>
<dbReference type="GO" id="GO:0006869">
    <property type="term" value="P:lipid transport"/>
    <property type="evidence" value="ECO:0007669"/>
    <property type="project" value="UniProtKB-KW"/>
</dbReference>
<evidence type="ECO:0000313" key="11">
    <source>
        <dbReference type="EMBL" id="KAA0190983.1"/>
    </source>
</evidence>
<dbReference type="PANTHER" id="PTHR13466">
    <property type="entry name" value="TEX2 PROTEIN-RELATED"/>
    <property type="match status" value="1"/>
</dbReference>
<feature type="domain" description="SMP-LTD" evidence="10">
    <location>
        <begin position="351"/>
        <end position="691"/>
    </location>
</feature>
<feature type="region of interest" description="Disordered" evidence="9">
    <location>
        <begin position="255"/>
        <end position="285"/>
    </location>
</feature>
<keyword evidence="5" id="KW-1133">Transmembrane helix</keyword>
<feature type="compositionally biased region" description="Low complexity" evidence="9">
    <location>
        <begin position="524"/>
        <end position="542"/>
    </location>
</feature>
<dbReference type="CDD" id="cd21675">
    <property type="entry name" value="SMP_TEX2"/>
    <property type="match status" value="1"/>
</dbReference>
<evidence type="ECO:0000256" key="9">
    <source>
        <dbReference type="SAM" id="MobiDB-lite"/>
    </source>
</evidence>
<evidence type="ECO:0000256" key="8">
    <source>
        <dbReference type="ARBA" id="ARBA00023136"/>
    </source>
</evidence>
<proteinExistence type="predicted"/>
<evidence type="ECO:0000256" key="5">
    <source>
        <dbReference type="ARBA" id="ARBA00022989"/>
    </source>
</evidence>
<feature type="region of interest" description="Disordered" evidence="9">
    <location>
        <begin position="462"/>
        <end position="551"/>
    </location>
</feature>
<feature type="compositionally biased region" description="Polar residues" evidence="9">
    <location>
        <begin position="255"/>
        <end position="270"/>
    </location>
</feature>
<accession>A0A8E0VKM3</accession>
<organism evidence="11 12">
    <name type="scientific">Fasciolopsis buskii</name>
    <dbReference type="NCBI Taxonomy" id="27845"/>
    <lineage>
        <taxon>Eukaryota</taxon>
        <taxon>Metazoa</taxon>
        <taxon>Spiralia</taxon>
        <taxon>Lophotrochozoa</taxon>
        <taxon>Platyhelminthes</taxon>
        <taxon>Trematoda</taxon>
        <taxon>Digenea</taxon>
        <taxon>Plagiorchiida</taxon>
        <taxon>Echinostomata</taxon>
        <taxon>Echinostomatoidea</taxon>
        <taxon>Fasciolidae</taxon>
        <taxon>Fasciolopsis</taxon>
    </lineage>
</organism>
<evidence type="ECO:0000256" key="1">
    <source>
        <dbReference type="ARBA" id="ARBA00004586"/>
    </source>
</evidence>
<dbReference type="GO" id="GO:0008289">
    <property type="term" value="F:lipid binding"/>
    <property type="evidence" value="ECO:0007669"/>
    <property type="project" value="UniProtKB-KW"/>
</dbReference>
<feature type="compositionally biased region" description="Low complexity" evidence="9">
    <location>
        <begin position="149"/>
        <end position="167"/>
    </location>
</feature>
<comment type="subcellular location">
    <subcellularLocation>
        <location evidence="1">Endoplasmic reticulum membrane</location>
    </subcellularLocation>
</comment>
<evidence type="ECO:0000256" key="3">
    <source>
        <dbReference type="ARBA" id="ARBA00022692"/>
    </source>
</evidence>
<keyword evidence="4" id="KW-0256">Endoplasmic reticulum</keyword>
<keyword evidence="7" id="KW-0446">Lipid-binding</keyword>
<dbReference type="PROSITE" id="PS51847">
    <property type="entry name" value="SMP"/>
    <property type="match status" value="1"/>
</dbReference>
<feature type="compositionally biased region" description="Polar residues" evidence="9">
    <location>
        <begin position="470"/>
        <end position="479"/>
    </location>
</feature>
<feature type="non-terminal residue" evidence="11">
    <location>
        <position position="1"/>
    </location>
</feature>
<evidence type="ECO:0000313" key="12">
    <source>
        <dbReference type="Proteomes" id="UP000728185"/>
    </source>
</evidence>
<evidence type="ECO:0000256" key="4">
    <source>
        <dbReference type="ARBA" id="ARBA00022824"/>
    </source>
</evidence>
<protein>
    <submittedName>
        <fullName evidence="11">Testis-expressed sequence 2 protein</fullName>
    </submittedName>
</protein>
<dbReference type="Proteomes" id="UP000728185">
    <property type="component" value="Unassembled WGS sequence"/>
</dbReference>
<evidence type="ECO:0000256" key="7">
    <source>
        <dbReference type="ARBA" id="ARBA00023121"/>
    </source>
</evidence>
<dbReference type="AlphaFoldDB" id="A0A8E0VKM3"/>
<dbReference type="InterPro" id="IPR031468">
    <property type="entry name" value="SMP_LBD"/>
</dbReference>
<evidence type="ECO:0000259" key="10">
    <source>
        <dbReference type="PROSITE" id="PS51847"/>
    </source>
</evidence>
<dbReference type="GO" id="GO:0005789">
    <property type="term" value="C:endoplasmic reticulum membrane"/>
    <property type="evidence" value="ECO:0007669"/>
    <property type="project" value="UniProtKB-SubCell"/>
</dbReference>
<keyword evidence="12" id="KW-1185">Reference proteome</keyword>